<organism evidence="1 2">
    <name type="scientific">Diaporthe eres</name>
    <name type="common">Phomopsis oblonga</name>
    <dbReference type="NCBI Taxonomy" id="83184"/>
    <lineage>
        <taxon>Eukaryota</taxon>
        <taxon>Fungi</taxon>
        <taxon>Dikarya</taxon>
        <taxon>Ascomycota</taxon>
        <taxon>Pezizomycotina</taxon>
        <taxon>Sordariomycetes</taxon>
        <taxon>Sordariomycetidae</taxon>
        <taxon>Diaporthales</taxon>
        <taxon>Diaporthaceae</taxon>
        <taxon>Diaporthe</taxon>
        <taxon>Diaporthe eres species complex</taxon>
    </lineage>
</organism>
<reference evidence="1 2" key="1">
    <citation type="submission" date="2024-02" db="EMBL/GenBank/DDBJ databases">
        <title>De novo assembly and annotation of 12 fungi associated with fruit tree decline syndrome in Ontario, Canada.</title>
        <authorList>
            <person name="Sulman M."/>
            <person name="Ellouze W."/>
            <person name="Ilyukhin E."/>
        </authorList>
    </citation>
    <scope>NUCLEOTIDE SEQUENCE [LARGE SCALE GENOMIC DNA]</scope>
    <source>
        <strain evidence="1 2">M169</strain>
    </source>
</reference>
<comment type="caution">
    <text evidence="1">The sequence shown here is derived from an EMBL/GenBank/DDBJ whole genome shotgun (WGS) entry which is preliminary data.</text>
</comment>
<evidence type="ECO:0000313" key="1">
    <source>
        <dbReference type="EMBL" id="KAK7735708.1"/>
    </source>
</evidence>
<keyword evidence="2" id="KW-1185">Reference proteome</keyword>
<protein>
    <submittedName>
        <fullName evidence="1">Uncharacterized protein</fullName>
    </submittedName>
</protein>
<sequence length="187" mass="20835">MTVTSFYPCVYTAVSNAVNGVYSFQIINAWRNESALVPDNNPVADLPDIYMTPSQSQLHLNDKPFDAATYHIPGPVADLMRTTLRSALVVRAGFNPNGSVEADFAYAGYGNSKLVAFSFLTIGGMWEQIFSSVVLGATSYMRSIRENQDFAVAGYQVMQFTIINVRWEWITLPVTRQKRIPAAMLEF</sequence>
<accession>A0ABR1PFP9</accession>
<evidence type="ECO:0000313" key="2">
    <source>
        <dbReference type="Proteomes" id="UP001430848"/>
    </source>
</evidence>
<name>A0ABR1PFP9_DIAER</name>
<dbReference type="EMBL" id="JAKNSF020000012">
    <property type="protein sequence ID" value="KAK7735708.1"/>
    <property type="molecule type" value="Genomic_DNA"/>
</dbReference>
<proteinExistence type="predicted"/>
<dbReference type="Proteomes" id="UP001430848">
    <property type="component" value="Unassembled WGS sequence"/>
</dbReference>
<gene>
    <name evidence="1" type="ORF">SLS63_003666</name>
</gene>